<dbReference type="PANTHER" id="PTHR45618">
    <property type="entry name" value="MITOCHONDRIAL DICARBOXYLATE CARRIER-RELATED"/>
    <property type="match status" value="1"/>
</dbReference>
<evidence type="ECO:0000256" key="9">
    <source>
        <dbReference type="RuleBase" id="RU000488"/>
    </source>
</evidence>
<evidence type="ECO:0000256" key="7">
    <source>
        <dbReference type="ARBA" id="ARBA00023136"/>
    </source>
</evidence>
<comment type="caution">
    <text evidence="11">The sequence shown here is derived from an EMBL/GenBank/DDBJ whole genome shotgun (WGS) entry which is preliminary data.</text>
</comment>
<dbReference type="Gene3D" id="1.50.40.10">
    <property type="entry name" value="Mitochondrial carrier domain"/>
    <property type="match status" value="1"/>
</dbReference>
<feature type="region of interest" description="Disordered" evidence="10">
    <location>
        <begin position="96"/>
        <end position="121"/>
    </location>
</feature>
<keyword evidence="12" id="KW-1185">Reference proteome</keyword>
<comment type="subcellular location">
    <subcellularLocation>
        <location evidence="1">Membrane</location>
        <topology evidence="1">Multi-pass membrane protein</topology>
    </subcellularLocation>
</comment>
<feature type="repeat" description="Solcar" evidence="8">
    <location>
        <begin position="1"/>
        <end position="88"/>
    </location>
</feature>
<accession>A0AAQ4E139</accession>
<dbReference type="PROSITE" id="PS50920">
    <property type="entry name" value="SOLCAR"/>
    <property type="match status" value="1"/>
</dbReference>
<dbReference type="InterPro" id="IPR023395">
    <property type="entry name" value="MCP_dom_sf"/>
</dbReference>
<dbReference type="Proteomes" id="UP001321473">
    <property type="component" value="Unassembled WGS sequence"/>
</dbReference>
<reference evidence="11 12" key="1">
    <citation type="journal article" date="2023" name="Arcadia Sci">
        <title>De novo assembly of a long-read Amblyomma americanum tick genome.</title>
        <authorList>
            <person name="Chou S."/>
            <person name="Poskanzer K.E."/>
            <person name="Rollins M."/>
            <person name="Thuy-Boun P.S."/>
        </authorList>
    </citation>
    <scope>NUCLEOTIDE SEQUENCE [LARGE SCALE GENOMIC DNA]</scope>
    <source>
        <strain evidence="11">F_SG_1</strain>
        <tissue evidence="11">Salivary glands</tissue>
    </source>
</reference>
<evidence type="ECO:0000256" key="1">
    <source>
        <dbReference type="ARBA" id="ARBA00004141"/>
    </source>
</evidence>
<evidence type="ECO:0000256" key="3">
    <source>
        <dbReference type="ARBA" id="ARBA00022448"/>
    </source>
</evidence>
<evidence type="ECO:0000313" key="11">
    <source>
        <dbReference type="EMBL" id="KAK8768429.1"/>
    </source>
</evidence>
<evidence type="ECO:0000256" key="5">
    <source>
        <dbReference type="ARBA" id="ARBA00022737"/>
    </source>
</evidence>
<dbReference type="Pfam" id="PF00153">
    <property type="entry name" value="Mito_carr"/>
    <property type="match status" value="1"/>
</dbReference>
<evidence type="ECO:0000256" key="4">
    <source>
        <dbReference type="ARBA" id="ARBA00022692"/>
    </source>
</evidence>
<comment type="similarity">
    <text evidence="2 9">Belongs to the mitochondrial carrier (TC 2.A.29) family.</text>
</comment>
<evidence type="ECO:0000256" key="10">
    <source>
        <dbReference type="SAM" id="MobiDB-lite"/>
    </source>
</evidence>
<dbReference type="GO" id="GO:0016020">
    <property type="term" value="C:membrane"/>
    <property type="evidence" value="ECO:0007669"/>
    <property type="project" value="UniProtKB-SubCell"/>
</dbReference>
<evidence type="ECO:0000313" key="12">
    <source>
        <dbReference type="Proteomes" id="UP001321473"/>
    </source>
</evidence>
<dbReference type="EMBL" id="JARKHS020023976">
    <property type="protein sequence ID" value="KAK8768429.1"/>
    <property type="molecule type" value="Genomic_DNA"/>
</dbReference>
<gene>
    <name evidence="11" type="ORF">V5799_015106</name>
</gene>
<keyword evidence="7 8" id="KW-0472">Membrane</keyword>
<dbReference type="InterPro" id="IPR018108">
    <property type="entry name" value="MCP_transmembrane"/>
</dbReference>
<keyword evidence="6" id="KW-1133">Transmembrane helix</keyword>
<dbReference type="InterPro" id="IPR050391">
    <property type="entry name" value="Mito_Metabolite_Transporter"/>
</dbReference>
<evidence type="ECO:0000256" key="6">
    <source>
        <dbReference type="ARBA" id="ARBA00022989"/>
    </source>
</evidence>
<evidence type="ECO:0000256" key="2">
    <source>
        <dbReference type="ARBA" id="ARBA00006375"/>
    </source>
</evidence>
<keyword evidence="5" id="KW-0677">Repeat</keyword>
<keyword evidence="4 8" id="KW-0812">Transmembrane</keyword>
<keyword evidence="3 9" id="KW-0813">Transport</keyword>
<sequence length="121" mass="13727">MVAGAISGFVTRFLCQPFDVVKIRFQLQLDPIKASHPTAKYTGVWRGTLCILREEGVTAFWKGHVPAQLLSVVYGGVQCQYRRTLLTQFHVSISKERNNESSAKMRTADRIDKDKRDMPNV</sequence>
<dbReference type="SUPFAM" id="SSF103506">
    <property type="entry name" value="Mitochondrial carrier"/>
    <property type="match status" value="1"/>
</dbReference>
<name>A0AAQ4E139_AMBAM</name>
<feature type="compositionally biased region" description="Basic and acidic residues" evidence="10">
    <location>
        <begin position="106"/>
        <end position="121"/>
    </location>
</feature>
<proteinExistence type="inferred from homology"/>
<protein>
    <recommendedName>
        <fullName evidence="13">Mitochondrial solute carrier protein</fullName>
    </recommendedName>
</protein>
<organism evidence="11 12">
    <name type="scientific">Amblyomma americanum</name>
    <name type="common">Lone star tick</name>
    <dbReference type="NCBI Taxonomy" id="6943"/>
    <lineage>
        <taxon>Eukaryota</taxon>
        <taxon>Metazoa</taxon>
        <taxon>Ecdysozoa</taxon>
        <taxon>Arthropoda</taxon>
        <taxon>Chelicerata</taxon>
        <taxon>Arachnida</taxon>
        <taxon>Acari</taxon>
        <taxon>Parasitiformes</taxon>
        <taxon>Ixodida</taxon>
        <taxon>Ixodoidea</taxon>
        <taxon>Ixodidae</taxon>
        <taxon>Amblyomminae</taxon>
        <taxon>Amblyomma</taxon>
    </lineage>
</organism>
<dbReference type="AlphaFoldDB" id="A0AAQ4E139"/>
<evidence type="ECO:0000256" key="8">
    <source>
        <dbReference type="PROSITE-ProRule" id="PRU00282"/>
    </source>
</evidence>
<evidence type="ECO:0008006" key="13">
    <source>
        <dbReference type="Google" id="ProtNLM"/>
    </source>
</evidence>